<keyword evidence="5" id="KW-0067">ATP-binding</keyword>
<dbReference type="Gene3D" id="3.40.1110.10">
    <property type="entry name" value="Calcium-transporting ATPase, cytoplasmic domain N"/>
    <property type="match status" value="1"/>
</dbReference>
<dbReference type="SUPFAM" id="SSF81665">
    <property type="entry name" value="Calcium ATPase, transmembrane domain M"/>
    <property type="match status" value="1"/>
</dbReference>
<dbReference type="GO" id="GO:0012505">
    <property type="term" value="C:endomembrane system"/>
    <property type="evidence" value="ECO:0007669"/>
    <property type="project" value="UniProtKB-SubCell"/>
</dbReference>
<dbReference type="InterPro" id="IPR023299">
    <property type="entry name" value="ATPase_P-typ_cyto_dom_N"/>
</dbReference>
<keyword evidence="6" id="KW-0460">Magnesium</keyword>
<dbReference type="InterPro" id="IPR044492">
    <property type="entry name" value="P_typ_ATPase_HD_dom"/>
</dbReference>
<keyword evidence="7" id="KW-1278">Translocase</keyword>
<dbReference type="SUPFAM" id="SSF81653">
    <property type="entry name" value="Calcium ATPase, transduction domain A"/>
    <property type="match status" value="1"/>
</dbReference>
<keyword evidence="9 10" id="KW-0472">Membrane</keyword>
<dbReference type="PANTHER" id="PTHR24093">
    <property type="entry name" value="CATION TRANSPORTING ATPASE"/>
    <property type="match status" value="1"/>
</dbReference>
<gene>
    <name evidence="12" type="primary">yloB</name>
    <name evidence="12" type="ORF">McpCs1_04770</name>
</gene>
<dbReference type="InterPro" id="IPR023214">
    <property type="entry name" value="HAD_sf"/>
</dbReference>
<feature type="transmembrane region" description="Helical" evidence="10">
    <location>
        <begin position="705"/>
        <end position="727"/>
    </location>
</feature>
<dbReference type="RefSeq" id="WP_338095643.1">
    <property type="nucleotide sequence ID" value="NZ_JAWDKB010000002.1"/>
</dbReference>
<evidence type="ECO:0000256" key="10">
    <source>
        <dbReference type="SAM" id="Phobius"/>
    </source>
</evidence>
<feature type="domain" description="Cation-transporting P-type ATPase N-terminal" evidence="11">
    <location>
        <begin position="11"/>
        <end position="85"/>
    </location>
</feature>
<feature type="transmembrane region" description="Helical" evidence="10">
    <location>
        <begin position="279"/>
        <end position="303"/>
    </location>
</feature>
<feature type="transmembrane region" description="Helical" evidence="10">
    <location>
        <begin position="805"/>
        <end position="823"/>
    </location>
</feature>
<dbReference type="NCBIfam" id="TIGR01494">
    <property type="entry name" value="ATPase_P-type"/>
    <property type="match status" value="2"/>
</dbReference>
<keyword evidence="13" id="KW-1185">Reference proteome</keyword>
<evidence type="ECO:0000259" key="11">
    <source>
        <dbReference type="SMART" id="SM00831"/>
    </source>
</evidence>
<name>A0AAE4MEY0_9EURY</name>
<dbReference type="GO" id="GO:0046872">
    <property type="term" value="F:metal ion binding"/>
    <property type="evidence" value="ECO:0007669"/>
    <property type="project" value="UniProtKB-KW"/>
</dbReference>
<evidence type="ECO:0000256" key="1">
    <source>
        <dbReference type="ARBA" id="ARBA00004127"/>
    </source>
</evidence>
<dbReference type="GO" id="GO:0005388">
    <property type="term" value="F:P-type calcium transporter activity"/>
    <property type="evidence" value="ECO:0007669"/>
    <property type="project" value="TreeGrafter"/>
</dbReference>
<dbReference type="InterPro" id="IPR008250">
    <property type="entry name" value="ATPase_P-typ_transduc_dom_A_sf"/>
</dbReference>
<feature type="transmembrane region" description="Helical" evidence="10">
    <location>
        <begin position="71"/>
        <end position="98"/>
    </location>
</feature>
<feature type="transmembrane region" description="Helical" evidence="10">
    <location>
        <begin position="733"/>
        <end position="751"/>
    </location>
</feature>
<dbReference type="SUPFAM" id="SSF81660">
    <property type="entry name" value="Metal cation-transporting ATPase, ATP-binding domain N"/>
    <property type="match status" value="1"/>
</dbReference>
<dbReference type="Gene3D" id="3.40.50.1000">
    <property type="entry name" value="HAD superfamily/HAD-like"/>
    <property type="match status" value="1"/>
</dbReference>
<evidence type="ECO:0000256" key="4">
    <source>
        <dbReference type="ARBA" id="ARBA00022741"/>
    </source>
</evidence>
<dbReference type="PANTHER" id="PTHR24093:SF369">
    <property type="entry name" value="CALCIUM-TRANSPORTING ATPASE"/>
    <property type="match status" value="1"/>
</dbReference>
<feature type="transmembrane region" description="Helical" evidence="10">
    <location>
        <begin position="772"/>
        <end position="793"/>
    </location>
</feature>
<dbReference type="Proteomes" id="UP001283212">
    <property type="component" value="Unassembled WGS sequence"/>
</dbReference>
<proteinExistence type="predicted"/>
<dbReference type="Pfam" id="PF00122">
    <property type="entry name" value="E1-E2_ATPase"/>
    <property type="match status" value="1"/>
</dbReference>
<dbReference type="SFLD" id="SFLDF00027">
    <property type="entry name" value="p-type_atpase"/>
    <property type="match status" value="1"/>
</dbReference>
<dbReference type="Gene3D" id="2.70.150.10">
    <property type="entry name" value="Calcium-transporting ATPase, cytoplasmic transduction domain A"/>
    <property type="match status" value="1"/>
</dbReference>
<dbReference type="SMART" id="SM00831">
    <property type="entry name" value="Cation_ATPase_N"/>
    <property type="match status" value="1"/>
</dbReference>
<evidence type="ECO:0000313" key="13">
    <source>
        <dbReference type="Proteomes" id="UP001283212"/>
    </source>
</evidence>
<dbReference type="AlphaFoldDB" id="A0AAE4MEY0"/>
<evidence type="ECO:0000256" key="3">
    <source>
        <dbReference type="ARBA" id="ARBA00022723"/>
    </source>
</evidence>
<accession>A0AAE4MEY0</accession>
<evidence type="ECO:0000256" key="5">
    <source>
        <dbReference type="ARBA" id="ARBA00022840"/>
    </source>
</evidence>
<feature type="transmembrane region" description="Helical" evidence="10">
    <location>
        <begin position="250"/>
        <end position="273"/>
    </location>
</feature>
<dbReference type="SFLD" id="SFLDS00003">
    <property type="entry name" value="Haloacid_Dehalogenase"/>
    <property type="match status" value="1"/>
</dbReference>
<evidence type="ECO:0000313" key="12">
    <source>
        <dbReference type="EMBL" id="MDV0443109.1"/>
    </source>
</evidence>
<dbReference type="PROSITE" id="PS00154">
    <property type="entry name" value="ATPASE_E1_E2"/>
    <property type="match status" value="1"/>
</dbReference>
<keyword evidence="3" id="KW-0479">Metal-binding</keyword>
<evidence type="ECO:0000256" key="9">
    <source>
        <dbReference type="ARBA" id="ARBA00023136"/>
    </source>
</evidence>
<dbReference type="FunFam" id="3.40.50.1000:FF:000001">
    <property type="entry name" value="Phospholipid-transporting ATPase IC"/>
    <property type="match status" value="1"/>
</dbReference>
<dbReference type="PRINTS" id="PR00119">
    <property type="entry name" value="CATATPASE"/>
</dbReference>
<dbReference type="Pfam" id="PF13246">
    <property type="entry name" value="Cation_ATPase"/>
    <property type="match status" value="1"/>
</dbReference>
<dbReference type="EMBL" id="JAWDKB010000002">
    <property type="protein sequence ID" value="MDV0443109.1"/>
    <property type="molecule type" value="Genomic_DNA"/>
</dbReference>
<dbReference type="InterPro" id="IPR006068">
    <property type="entry name" value="ATPase_P-typ_cation-transptr_C"/>
</dbReference>
<feature type="transmembrane region" description="Helical" evidence="10">
    <location>
        <begin position="835"/>
        <end position="854"/>
    </location>
</feature>
<comment type="subcellular location">
    <subcellularLocation>
        <location evidence="1">Endomembrane system</location>
        <topology evidence="1">Multi-pass membrane protein</topology>
    </subcellularLocation>
</comment>
<dbReference type="SUPFAM" id="SSF56784">
    <property type="entry name" value="HAD-like"/>
    <property type="match status" value="1"/>
</dbReference>
<dbReference type="InterPro" id="IPR059000">
    <property type="entry name" value="ATPase_P-type_domA"/>
</dbReference>
<dbReference type="GO" id="GO:0005524">
    <property type="term" value="F:ATP binding"/>
    <property type="evidence" value="ECO:0007669"/>
    <property type="project" value="UniProtKB-KW"/>
</dbReference>
<keyword evidence="4" id="KW-0547">Nucleotide-binding</keyword>
<dbReference type="InterPro" id="IPR004014">
    <property type="entry name" value="ATPase_P-typ_cation-transptr_N"/>
</dbReference>
<keyword evidence="8 10" id="KW-1133">Transmembrane helix</keyword>
<protein>
    <submittedName>
        <fullName evidence="12">Calcium-transporting ATPase</fullName>
    </submittedName>
</protein>
<comment type="caution">
    <text evidence="12">The sequence shown here is derived from an EMBL/GenBank/DDBJ whole genome shotgun (WGS) entry which is preliminary data.</text>
</comment>
<sequence>MDKQDLSSGQSWYSLSVSDTESRLATSLEQGLSFPEVEERRKTFGGNVLQNEEKPSFIRVFLRQYRDYMQIILLAAAALSLYVGTFSTALLLFALTLLNAILGIRSERQAADSVAALKKMMKTTTRCLRDGELITLPIEELVPGDVVEFESGDIVPADGRIVYSASLEIEESALTGESQPVPKEITVLPTGDMPIGDQANMGFMNTVVTRGKGKMIVTGTGMNTEVGKIAGMLREVKEEKTPLTKKIDQLSIAIAIIAAIALILLISIGLYHGESFDDLFTLGIALAVAAVPTGLPVVMTMMLSVGTMDLAKRGAIVKRLPSVETLGSTSAICSDKTGTLTMNQMTAREIVVAGRTLTVTGEGYYPNGQIQHVGGAPIASLDPILLPMVLCSDATVSDGKLVGDPTEGALVILAEKGGLNTAATRAEYPRIAEVPFDSEYKFMATFHAMTDPNSGKKIVRCYVKGAPDVLVSRGVSYIDTNKTVSPLAGSESAILAANDDLAKKGLRVMMIAYRDFEPITFDSSSVTPESIKDLTIVAMVGIIDPPRPEVKEAITTCKTAGIRVRMITGDHGTTAGAIADQLGISGKVITGAEMSAMSDEQLRSLIDDIGVVARVAPEHKVRLVQTLKEKGDIVAMTGDGVNDAPALKAADIGVAMGITGTEVSKESAEMILTDDNFATIVTAVRQGRVLYDNMLKFIRFQMANLMAYILLFLFAALFVGAYTGIFAPVQTLFISYFVTVPVGIALCYDTASPGIMTKKPRPKNERIMSGWFTVRMILVGIYWGAAPLAGYIWIEATGGTPEQAIAMTMITFILLHIPFTANLRFPDTSIFTREFLTNRALFIMFLVVIAWAVILTEIGFMQSLFGTAALGEQAWFVAIMIAVIALFLGEAGKAIARKVLKRSPAGAAVPA</sequence>
<dbReference type="Pfam" id="PF00689">
    <property type="entry name" value="Cation_ATPase_C"/>
    <property type="match status" value="1"/>
</dbReference>
<keyword evidence="2 10" id="KW-0812">Transmembrane</keyword>
<evidence type="ECO:0000256" key="8">
    <source>
        <dbReference type="ARBA" id="ARBA00022989"/>
    </source>
</evidence>
<dbReference type="GO" id="GO:0005886">
    <property type="term" value="C:plasma membrane"/>
    <property type="evidence" value="ECO:0007669"/>
    <property type="project" value="TreeGrafter"/>
</dbReference>
<dbReference type="FunFam" id="3.40.50.1000:FF:000028">
    <property type="entry name" value="Calcium-transporting P-type ATPase, putative"/>
    <property type="match status" value="1"/>
</dbReference>
<dbReference type="PRINTS" id="PR00120">
    <property type="entry name" value="HATPASE"/>
</dbReference>
<dbReference type="InterPro" id="IPR018303">
    <property type="entry name" value="ATPase_P-typ_P_site"/>
</dbReference>
<dbReference type="SFLD" id="SFLDG00002">
    <property type="entry name" value="C1.7:_P-type_atpase_like"/>
    <property type="match status" value="1"/>
</dbReference>
<dbReference type="Gene3D" id="1.20.1110.10">
    <property type="entry name" value="Calcium-transporting ATPase, transmembrane domain"/>
    <property type="match status" value="1"/>
</dbReference>
<dbReference type="InterPro" id="IPR036412">
    <property type="entry name" value="HAD-like_sf"/>
</dbReference>
<reference evidence="12 13" key="1">
    <citation type="submission" date="2023-06" db="EMBL/GenBank/DDBJ databases">
        <title>Genome sequence of Methancorpusculaceae sp. Cs1.</title>
        <authorList>
            <person name="Protasov E."/>
            <person name="Platt K."/>
            <person name="Poehlein A."/>
            <person name="Daniel R."/>
            <person name="Brune A."/>
        </authorList>
    </citation>
    <scope>NUCLEOTIDE SEQUENCE [LARGE SCALE GENOMIC DNA]</scope>
    <source>
        <strain evidence="12 13">Cs1</strain>
    </source>
</reference>
<evidence type="ECO:0000256" key="7">
    <source>
        <dbReference type="ARBA" id="ARBA00022967"/>
    </source>
</evidence>
<dbReference type="InterPro" id="IPR023298">
    <property type="entry name" value="ATPase_P-typ_TM_dom_sf"/>
</dbReference>
<dbReference type="Pfam" id="PF00690">
    <property type="entry name" value="Cation_ATPase_N"/>
    <property type="match status" value="1"/>
</dbReference>
<evidence type="ECO:0000256" key="6">
    <source>
        <dbReference type="ARBA" id="ARBA00022842"/>
    </source>
</evidence>
<evidence type="ECO:0000256" key="2">
    <source>
        <dbReference type="ARBA" id="ARBA00022692"/>
    </source>
</evidence>
<dbReference type="GO" id="GO:0016887">
    <property type="term" value="F:ATP hydrolysis activity"/>
    <property type="evidence" value="ECO:0007669"/>
    <property type="project" value="InterPro"/>
</dbReference>
<feature type="transmembrane region" description="Helical" evidence="10">
    <location>
        <begin position="874"/>
        <end position="892"/>
    </location>
</feature>
<organism evidence="12 13">
    <name type="scientific">Methanorbis rubei</name>
    <dbReference type="NCBI Taxonomy" id="3028300"/>
    <lineage>
        <taxon>Archaea</taxon>
        <taxon>Methanobacteriati</taxon>
        <taxon>Methanobacteriota</taxon>
        <taxon>Stenosarchaea group</taxon>
        <taxon>Methanomicrobia</taxon>
        <taxon>Methanomicrobiales</taxon>
        <taxon>Methanocorpusculaceae</taxon>
        <taxon>Methanorbis</taxon>
    </lineage>
</organism>
<dbReference type="InterPro" id="IPR001757">
    <property type="entry name" value="P_typ_ATPase"/>
</dbReference>